<reference evidence="8 9" key="1">
    <citation type="submission" date="2023-03" db="EMBL/GenBank/DDBJ databases">
        <title>Genome sequence of Microbacterium sp. KACC 23027.</title>
        <authorList>
            <person name="Kim S."/>
            <person name="Heo J."/>
            <person name="Kwon S.-W."/>
        </authorList>
    </citation>
    <scope>NUCLEOTIDE SEQUENCE [LARGE SCALE GENOMIC DNA]</scope>
    <source>
        <strain evidence="8 9">KACC 23027</strain>
    </source>
</reference>
<evidence type="ECO:0000256" key="1">
    <source>
        <dbReference type="ARBA" id="ARBA00004651"/>
    </source>
</evidence>
<dbReference type="PRINTS" id="PR00120">
    <property type="entry name" value="HATPASE"/>
</dbReference>
<evidence type="ECO:0000313" key="9">
    <source>
        <dbReference type="Proteomes" id="UP001214553"/>
    </source>
</evidence>
<evidence type="ECO:0000256" key="3">
    <source>
        <dbReference type="ARBA" id="ARBA00022967"/>
    </source>
</evidence>
<feature type="transmembrane region" description="Helical" evidence="6">
    <location>
        <begin position="663"/>
        <end position="682"/>
    </location>
</feature>
<dbReference type="PANTHER" id="PTHR42861">
    <property type="entry name" value="CALCIUM-TRANSPORTING ATPASE"/>
    <property type="match status" value="1"/>
</dbReference>
<dbReference type="SUPFAM" id="SSF81665">
    <property type="entry name" value="Calcium ATPase, transmembrane domain M"/>
    <property type="match status" value="1"/>
</dbReference>
<dbReference type="InterPro" id="IPR044492">
    <property type="entry name" value="P_typ_ATPase_HD_dom"/>
</dbReference>
<dbReference type="Pfam" id="PF00702">
    <property type="entry name" value="Hydrolase"/>
    <property type="match status" value="1"/>
</dbReference>
<feature type="transmembrane region" description="Helical" evidence="6">
    <location>
        <begin position="629"/>
        <end position="651"/>
    </location>
</feature>
<dbReference type="NCBIfam" id="TIGR01494">
    <property type="entry name" value="ATPase_P-type"/>
    <property type="match status" value="2"/>
</dbReference>
<evidence type="ECO:0000256" key="4">
    <source>
        <dbReference type="ARBA" id="ARBA00022989"/>
    </source>
</evidence>
<dbReference type="Gene3D" id="3.40.1110.10">
    <property type="entry name" value="Calcium-transporting ATPase, cytoplasmic domain N"/>
    <property type="match status" value="1"/>
</dbReference>
<keyword evidence="5 6" id="KW-0472">Membrane</keyword>
<proteinExistence type="predicted"/>
<evidence type="ECO:0000259" key="7">
    <source>
        <dbReference type="Pfam" id="PF00122"/>
    </source>
</evidence>
<dbReference type="InterPro" id="IPR001757">
    <property type="entry name" value="P_typ_ATPase"/>
</dbReference>
<comment type="subcellular location">
    <subcellularLocation>
        <location evidence="1">Cell membrane</location>
        <topology evidence="1">Multi-pass membrane protein</topology>
    </subcellularLocation>
</comment>
<dbReference type="SFLD" id="SFLDG00002">
    <property type="entry name" value="C1.7:_P-type_atpase_like"/>
    <property type="match status" value="1"/>
</dbReference>
<dbReference type="PRINTS" id="PR00119">
    <property type="entry name" value="CATATPASE"/>
</dbReference>
<accession>A0ABY8C3S9</accession>
<protein>
    <submittedName>
        <fullName evidence="8">HAD-IC family P-type ATPase</fullName>
    </submittedName>
</protein>
<keyword evidence="3" id="KW-1278">Translocase</keyword>
<dbReference type="Gene3D" id="1.20.1110.10">
    <property type="entry name" value="Calcium-transporting ATPase, transmembrane domain"/>
    <property type="match status" value="1"/>
</dbReference>
<evidence type="ECO:0000256" key="2">
    <source>
        <dbReference type="ARBA" id="ARBA00022692"/>
    </source>
</evidence>
<dbReference type="Gene3D" id="3.40.50.1000">
    <property type="entry name" value="HAD superfamily/HAD-like"/>
    <property type="match status" value="1"/>
</dbReference>
<gene>
    <name evidence="8" type="ORF">PU630_03900</name>
</gene>
<evidence type="ECO:0000256" key="5">
    <source>
        <dbReference type="ARBA" id="ARBA00023136"/>
    </source>
</evidence>
<dbReference type="SUPFAM" id="SSF56784">
    <property type="entry name" value="HAD-like"/>
    <property type="match status" value="1"/>
</dbReference>
<dbReference type="Gene3D" id="2.70.150.10">
    <property type="entry name" value="Calcium-transporting ATPase, cytoplasmic transduction domain A"/>
    <property type="match status" value="1"/>
</dbReference>
<dbReference type="Proteomes" id="UP001214553">
    <property type="component" value="Chromosome"/>
</dbReference>
<dbReference type="InterPro" id="IPR023298">
    <property type="entry name" value="ATPase_P-typ_TM_dom_sf"/>
</dbReference>
<dbReference type="InterPro" id="IPR023214">
    <property type="entry name" value="HAD_sf"/>
</dbReference>
<dbReference type="SFLD" id="SFLDS00003">
    <property type="entry name" value="Haloacid_Dehalogenase"/>
    <property type="match status" value="1"/>
</dbReference>
<dbReference type="RefSeq" id="WP_275279044.1">
    <property type="nucleotide sequence ID" value="NZ_CP119108.1"/>
</dbReference>
<keyword evidence="2 6" id="KW-0812">Transmembrane</keyword>
<name>A0ABY8C3S9_9MICO</name>
<feature type="transmembrane region" description="Helical" evidence="6">
    <location>
        <begin position="264"/>
        <end position="286"/>
    </location>
</feature>
<dbReference type="Pfam" id="PF00122">
    <property type="entry name" value="E1-E2_ATPase"/>
    <property type="match status" value="1"/>
</dbReference>
<keyword evidence="9" id="KW-1185">Reference proteome</keyword>
<feature type="transmembrane region" description="Helical" evidence="6">
    <location>
        <begin position="222"/>
        <end position="244"/>
    </location>
</feature>
<evidence type="ECO:0000313" key="8">
    <source>
        <dbReference type="EMBL" id="WEG09721.1"/>
    </source>
</evidence>
<feature type="transmembrane region" description="Helical" evidence="6">
    <location>
        <begin position="694"/>
        <end position="714"/>
    </location>
</feature>
<feature type="transmembrane region" description="Helical" evidence="6">
    <location>
        <begin position="51"/>
        <end position="69"/>
    </location>
</feature>
<dbReference type="SUPFAM" id="SSF81653">
    <property type="entry name" value="Calcium ATPase, transduction domain A"/>
    <property type="match status" value="1"/>
</dbReference>
<feature type="transmembrane region" description="Helical" evidence="6">
    <location>
        <begin position="754"/>
        <end position="777"/>
    </location>
</feature>
<feature type="domain" description="P-type ATPase A" evidence="7">
    <location>
        <begin position="105"/>
        <end position="204"/>
    </location>
</feature>
<dbReference type="InterPro" id="IPR023299">
    <property type="entry name" value="ATPase_P-typ_cyto_dom_N"/>
</dbReference>
<feature type="transmembrane region" description="Helical" evidence="6">
    <location>
        <begin position="789"/>
        <end position="807"/>
    </location>
</feature>
<sequence>MDAAAPPPAVPVDDLAGLSSAEVAARVADGRTNAFAADTSRTWWTIVRANVFTLFNAIVFACFAALLVLGHWQDALFGLSAIFNTLVGCYQEIRAKIALDRLALLNAPHARVRRDGADHEIAPGDVVIDDLLVLRAGDQVSADAVVVRENWLEIDESMLTGEAAPVEKDAGDEVLSGSIVVAGHAVARAVRVAGDAYANRFAHEAKRFQLASSELRHSVNRILAWVAWGIGPAALLVTNAQVQIHGGWSHALRTGAWTLAAVDSIAVIIAMIPLGLVLLTSIAFAVGAARLAGQQVLVQELPAVEGLARVDVVCLDKTGTLTYGDIAFDAEHALDTRRAEGWRTALAWFGADPEANATARSLAGQYTAERLPVVEHEITFSSARKWSAATLAGIGGTWVLGAPALVIDDALHRAVPWEGEAAEEGEATLAAAVHELAAGGRRTILLAHSPHPLTPDDVAAERLPDGLHPVALLTLRERVREDAASTLEYFARQGVAVKVISGDDHETVAAIARQVGIDAGSGCDARTLPDDADALADAMDAHTVFGRVTPEQKKNMVVALQKHRHTVAMTGDGVNDALAIKQADIGIAINTGSAATKAVAQLVLLDGRFEHLPHVVDEGRRVIANIERVAVLFLTKTVYASVISILFGALIMRIPFLPRQLSITDGFTIGIPAFFLALLPNARRYRPGFLRRTLTIAVPAGFVVGIGMTVLSRIGREVWQLPMAEVRTASTTLVAILGLWVLVLVSLPLTGTKALIVAAMVAGYLVVIWMPLTTWFFQLVPMRAALLELVWAIGAAGIMLIGIAFLLQRVWLRRTEPLL</sequence>
<dbReference type="PROSITE" id="PS00154">
    <property type="entry name" value="ATPASE_E1_E2"/>
    <property type="match status" value="1"/>
</dbReference>
<organism evidence="8 9">
    <name type="scientific">Microbacterium horticulturae</name>
    <dbReference type="NCBI Taxonomy" id="3028316"/>
    <lineage>
        <taxon>Bacteria</taxon>
        <taxon>Bacillati</taxon>
        <taxon>Actinomycetota</taxon>
        <taxon>Actinomycetes</taxon>
        <taxon>Micrococcales</taxon>
        <taxon>Microbacteriaceae</taxon>
        <taxon>Microbacterium</taxon>
    </lineage>
</organism>
<dbReference type="EMBL" id="CP119108">
    <property type="protein sequence ID" value="WEG09721.1"/>
    <property type="molecule type" value="Genomic_DNA"/>
</dbReference>
<dbReference type="InterPro" id="IPR036412">
    <property type="entry name" value="HAD-like_sf"/>
</dbReference>
<dbReference type="SFLD" id="SFLDF00027">
    <property type="entry name" value="p-type_atpase"/>
    <property type="match status" value="1"/>
</dbReference>
<keyword evidence="4 6" id="KW-1133">Transmembrane helix</keyword>
<evidence type="ECO:0000256" key="6">
    <source>
        <dbReference type="SAM" id="Phobius"/>
    </source>
</evidence>
<dbReference type="InterPro" id="IPR018303">
    <property type="entry name" value="ATPase_P-typ_P_site"/>
</dbReference>
<feature type="transmembrane region" description="Helical" evidence="6">
    <location>
        <begin position="726"/>
        <end position="747"/>
    </location>
</feature>
<dbReference type="InterPro" id="IPR059000">
    <property type="entry name" value="ATPase_P-type_domA"/>
</dbReference>
<dbReference type="InterPro" id="IPR008250">
    <property type="entry name" value="ATPase_P-typ_transduc_dom_A_sf"/>
</dbReference>